<dbReference type="Proteomes" id="UP000807342">
    <property type="component" value="Unassembled WGS sequence"/>
</dbReference>
<dbReference type="PANTHER" id="PTHR43851">
    <property type="match status" value="1"/>
</dbReference>
<keyword evidence="4" id="KW-1185">Reference proteome</keyword>
<evidence type="ECO:0000313" key="4">
    <source>
        <dbReference type="Proteomes" id="UP000807342"/>
    </source>
</evidence>
<protein>
    <recommendedName>
        <fullName evidence="2">ABC1 atypical kinase-like domain-containing protein</fullName>
    </recommendedName>
</protein>
<sequence length="384" mass="42865">MAIEQSQLESAPTVAPEPVSSVPCSSFPDPSSLDHAGIRHRYTDIQQRATTTTLQSAKVPSSRIGRLFHYGGRLYPFRFSLIDGIMRLGLADSLRYGTAAELLCRTGKGSEEMQGSIKPIFEDSSYTSSVSIHYANAHPLPADVDAIFRRAQDSAHYMSEWQLSQTLSSALGPNWETEYFTAFNHIPFAAASIGQMHSALLRPHAASTYPGSNPGSGPIPVAVKVQFPNIRNSIDSDLSYVCMLLTASNILPRGMFLDRTVEVMKSELADECLGSSWVEMRDSRCHGCGREVQKVAARIIELRLKELFEFRAMQIDPNWTNFLWNPKTRQIELVDFGALRTFTKEFMDNWLRILQPAASDNREACQHWSLKLGYLTGERGTPSH</sequence>
<feature type="region of interest" description="Disordered" evidence="1">
    <location>
        <begin position="1"/>
        <end position="28"/>
    </location>
</feature>
<dbReference type="EMBL" id="MU151139">
    <property type="protein sequence ID" value="KAF9449154.1"/>
    <property type="molecule type" value="Genomic_DNA"/>
</dbReference>
<feature type="domain" description="ABC1 atypical kinase-like" evidence="2">
    <location>
        <begin position="291"/>
        <end position="366"/>
    </location>
</feature>
<feature type="domain" description="ABC1 atypical kinase-like" evidence="2">
    <location>
        <begin position="151"/>
        <end position="272"/>
    </location>
</feature>
<proteinExistence type="predicted"/>
<dbReference type="AlphaFoldDB" id="A0A9P6C594"/>
<dbReference type="Pfam" id="PF03109">
    <property type="entry name" value="ABC1"/>
    <property type="match status" value="2"/>
</dbReference>
<name>A0A9P6C594_9AGAR</name>
<reference evidence="3" key="1">
    <citation type="submission" date="2020-11" db="EMBL/GenBank/DDBJ databases">
        <authorList>
            <consortium name="DOE Joint Genome Institute"/>
            <person name="Ahrendt S."/>
            <person name="Riley R."/>
            <person name="Andreopoulos W."/>
            <person name="Labutti K."/>
            <person name="Pangilinan J."/>
            <person name="Ruiz-Duenas F.J."/>
            <person name="Barrasa J.M."/>
            <person name="Sanchez-Garcia M."/>
            <person name="Camarero S."/>
            <person name="Miyauchi S."/>
            <person name="Serrano A."/>
            <person name="Linde D."/>
            <person name="Babiker R."/>
            <person name="Drula E."/>
            <person name="Ayuso-Fernandez I."/>
            <person name="Pacheco R."/>
            <person name="Padilla G."/>
            <person name="Ferreira P."/>
            <person name="Barriuso J."/>
            <person name="Kellner H."/>
            <person name="Castanera R."/>
            <person name="Alfaro M."/>
            <person name="Ramirez L."/>
            <person name="Pisabarro A.G."/>
            <person name="Kuo A."/>
            <person name="Tritt A."/>
            <person name="Lipzen A."/>
            <person name="He G."/>
            <person name="Yan M."/>
            <person name="Ng V."/>
            <person name="Cullen D."/>
            <person name="Martin F."/>
            <person name="Rosso M.-N."/>
            <person name="Henrissat B."/>
            <person name="Hibbett D."/>
            <person name="Martinez A.T."/>
            <person name="Grigoriev I.V."/>
        </authorList>
    </citation>
    <scope>NUCLEOTIDE SEQUENCE</scope>
    <source>
        <strain evidence="3">MF-IS2</strain>
    </source>
</reference>
<dbReference type="OrthoDB" id="201153at2759"/>
<dbReference type="InterPro" id="IPR051409">
    <property type="entry name" value="Atypical_kinase_ADCK"/>
</dbReference>
<dbReference type="InterPro" id="IPR004147">
    <property type="entry name" value="ABC1_dom"/>
</dbReference>
<evidence type="ECO:0000313" key="3">
    <source>
        <dbReference type="EMBL" id="KAF9449154.1"/>
    </source>
</evidence>
<evidence type="ECO:0000256" key="1">
    <source>
        <dbReference type="SAM" id="MobiDB-lite"/>
    </source>
</evidence>
<dbReference type="GO" id="GO:0006744">
    <property type="term" value="P:ubiquinone biosynthetic process"/>
    <property type="evidence" value="ECO:0007669"/>
    <property type="project" value="TreeGrafter"/>
</dbReference>
<comment type="caution">
    <text evidence="3">The sequence shown here is derived from an EMBL/GenBank/DDBJ whole genome shotgun (WGS) entry which is preliminary data.</text>
</comment>
<evidence type="ECO:0000259" key="2">
    <source>
        <dbReference type="Pfam" id="PF03109"/>
    </source>
</evidence>
<dbReference type="PANTHER" id="PTHR43851:SF3">
    <property type="entry name" value="COENZYME Q8"/>
    <property type="match status" value="1"/>
</dbReference>
<organism evidence="3 4">
    <name type="scientific">Macrolepiota fuliginosa MF-IS2</name>
    <dbReference type="NCBI Taxonomy" id="1400762"/>
    <lineage>
        <taxon>Eukaryota</taxon>
        <taxon>Fungi</taxon>
        <taxon>Dikarya</taxon>
        <taxon>Basidiomycota</taxon>
        <taxon>Agaricomycotina</taxon>
        <taxon>Agaricomycetes</taxon>
        <taxon>Agaricomycetidae</taxon>
        <taxon>Agaricales</taxon>
        <taxon>Agaricineae</taxon>
        <taxon>Agaricaceae</taxon>
        <taxon>Macrolepiota</taxon>
    </lineage>
</organism>
<accession>A0A9P6C594</accession>
<gene>
    <name evidence="3" type="ORF">P691DRAFT_774877</name>
</gene>
<feature type="compositionally biased region" description="Polar residues" evidence="1">
    <location>
        <begin position="1"/>
        <end position="10"/>
    </location>
</feature>